<accession>A0ABN2RSP5</accession>
<dbReference type="CDD" id="cd04301">
    <property type="entry name" value="NAT_SF"/>
    <property type="match status" value="1"/>
</dbReference>
<dbReference type="EMBL" id="BAAAPU010000004">
    <property type="protein sequence ID" value="GAA1974171.1"/>
    <property type="molecule type" value="Genomic_DNA"/>
</dbReference>
<sequence>MSVAMQSGTPALLDDVVEAVASWQQEGAPVQVHPGDLGWNWGFGSEALAREVRLWRRGGTILAAGMVDAKDGLIRMAIAPSVDSDEAFARQLLADLADPGRGVLPADGGVVEARFGAAFRDLLHRSGWVADEPWTPLRRELTDPVEDCGLRIEVLDADHVDERILQDRVAVGRASFPNSTFSSQRWRAMAASSAYRRARCLVAYDEDGAAVAATTVWSAGPGRPGLIEPLGAHPDHRGRGHGRAITLAAVAALQQMGSSSATVCTPSSNVAGVAAYISAGFEKLSAVTDFRRLA</sequence>
<gene>
    <name evidence="2" type="ORF">GCM10009817_12940</name>
</gene>
<protein>
    <recommendedName>
        <fullName evidence="1">N-acetyltransferase domain-containing protein</fullName>
    </recommendedName>
</protein>
<dbReference type="InterPro" id="IPR016181">
    <property type="entry name" value="Acyl_CoA_acyltransferase"/>
</dbReference>
<reference evidence="2 3" key="1">
    <citation type="journal article" date="2019" name="Int. J. Syst. Evol. Microbiol.">
        <title>The Global Catalogue of Microorganisms (GCM) 10K type strain sequencing project: providing services to taxonomists for standard genome sequencing and annotation.</title>
        <authorList>
            <consortium name="The Broad Institute Genomics Platform"/>
            <consortium name="The Broad Institute Genome Sequencing Center for Infectious Disease"/>
            <person name="Wu L."/>
            <person name="Ma J."/>
        </authorList>
    </citation>
    <scope>NUCLEOTIDE SEQUENCE [LARGE SCALE GENOMIC DNA]</scope>
    <source>
        <strain evidence="2 3">JCM 15628</strain>
    </source>
</reference>
<name>A0ABN2RSP5_9MICO</name>
<proteinExistence type="predicted"/>
<organism evidence="2 3">
    <name type="scientific">Terrabacter lapilli</name>
    <dbReference type="NCBI Taxonomy" id="436231"/>
    <lineage>
        <taxon>Bacteria</taxon>
        <taxon>Bacillati</taxon>
        <taxon>Actinomycetota</taxon>
        <taxon>Actinomycetes</taxon>
        <taxon>Micrococcales</taxon>
        <taxon>Intrasporangiaceae</taxon>
        <taxon>Terrabacter</taxon>
    </lineage>
</organism>
<feature type="domain" description="N-acetyltransferase" evidence="1">
    <location>
        <begin position="152"/>
        <end position="294"/>
    </location>
</feature>
<dbReference type="Pfam" id="PF00583">
    <property type="entry name" value="Acetyltransf_1"/>
    <property type="match status" value="1"/>
</dbReference>
<keyword evidence="3" id="KW-1185">Reference proteome</keyword>
<dbReference type="Gene3D" id="3.40.630.30">
    <property type="match status" value="1"/>
</dbReference>
<dbReference type="InterPro" id="IPR000182">
    <property type="entry name" value="GNAT_dom"/>
</dbReference>
<dbReference type="RefSeq" id="WP_344059648.1">
    <property type="nucleotide sequence ID" value="NZ_BAAAPU010000004.1"/>
</dbReference>
<comment type="caution">
    <text evidence="2">The sequence shown here is derived from an EMBL/GenBank/DDBJ whole genome shotgun (WGS) entry which is preliminary data.</text>
</comment>
<evidence type="ECO:0000259" key="1">
    <source>
        <dbReference type="PROSITE" id="PS51186"/>
    </source>
</evidence>
<dbReference type="Proteomes" id="UP001500013">
    <property type="component" value="Unassembled WGS sequence"/>
</dbReference>
<dbReference type="PROSITE" id="PS51186">
    <property type="entry name" value="GNAT"/>
    <property type="match status" value="1"/>
</dbReference>
<evidence type="ECO:0000313" key="3">
    <source>
        <dbReference type="Proteomes" id="UP001500013"/>
    </source>
</evidence>
<dbReference type="SUPFAM" id="SSF55729">
    <property type="entry name" value="Acyl-CoA N-acyltransferases (Nat)"/>
    <property type="match status" value="1"/>
</dbReference>
<evidence type="ECO:0000313" key="2">
    <source>
        <dbReference type="EMBL" id="GAA1974171.1"/>
    </source>
</evidence>